<gene>
    <name evidence="5" type="ORF">SAMN05421503_0117</name>
</gene>
<dbReference type="PROSITE" id="PS50893">
    <property type="entry name" value="ABC_TRANSPORTER_2"/>
    <property type="match status" value="1"/>
</dbReference>
<keyword evidence="6" id="KW-1185">Reference proteome</keyword>
<dbReference type="InterPro" id="IPR027417">
    <property type="entry name" value="P-loop_NTPase"/>
</dbReference>
<dbReference type="EMBL" id="OBEK01000001">
    <property type="protein sequence ID" value="SNZ02471.1"/>
    <property type="molecule type" value="Genomic_DNA"/>
</dbReference>
<organism evidence="5 6">
    <name type="scientific">Terribacillus aidingensis</name>
    <dbReference type="NCBI Taxonomy" id="586416"/>
    <lineage>
        <taxon>Bacteria</taxon>
        <taxon>Bacillati</taxon>
        <taxon>Bacillota</taxon>
        <taxon>Bacilli</taxon>
        <taxon>Bacillales</taxon>
        <taxon>Bacillaceae</taxon>
        <taxon>Terribacillus</taxon>
    </lineage>
</organism>
<dbReference type="InterPro" id="IPR050093">
    <property type="entry name" value="ABC_SmlMolc_Importer"/>
</dbReference>
<dbReference type="GO" id="GO:0016887">
    <property type="term" value="F:ATP hydrolysis activity"/>
    <property type="evidence" value="ECO:0007669"/>
    <property type="project" value="InterPro"/>
</dbReference>
<dbReference type="Pfam" id="PF00005">
    <property type="entry name" value="ABC_tran"/>
    <property type="match status" value="1"/>
</dbReference>
<dbReference type="GO" id="GO:0005524">
    <property type="term" value="F:ATP binding"/>
    <property type="evidence" value="ECO:0007669"/>
    <property type="project" value="UniProtKB-KW"/>
</dbReference>
<feature type="domain" description="ABC transporter" evidence="4">
    <location>
        <begin position="2"/>
        <end position="205"/>
    </location>
</feature>
<evidence type="ECO:0000256" key="3">
    <source>
        <dbReference type="ARBA" id="ARBA00022840"/>
    </source>
</evidence>
<dbReference type="AlphaFoldDB" id="A0A285N406"/>
<keyword evidence="1" id="KW-0813">Transport</keyword>
<evidence type="ECO:0000256" key="2">
    <source>
        <dbReference type="ARBA" id="ARBA00022741"/>
    </source>
</evidence>
<name>A0A285N406_9BACI</name>
<evidence type="ECO:0000313" key="5">
    <source>
        <dbReference type="EMBL" id="SNZ02471.1"/>
    </source>
</evidence>
<evidence type="ECO:0000313" key="6">
    <source>
        <dbReference type="Proteomes" id="UP000219356"/>
    </source>
</evidence>
<dbReference type="Proteomes" id="UP000219356">
    <property type="component" value="Unassembled WGS sequence"/>
</dbReference>
<dbReference type="PANTHER" id="PTHR42781">
    <property type="entry name" value="SPERMIDINE/PUTRESCINE IMPORT ATP-BINDING PROTEIN POTA"/>
    <property type="match status" value="1"/>
</dbReference>
<dbReference type="OrthoDB" id="9791546at2"/>
<protein>
    <submittedName>
        <fullName evidence="5">Putative ABC transport system ATP-binding protein</fullName>
    </submittedName>
</protein>
<dbReference type="Gene3D" id="3.40.50.300">
    <property type="entry name" value="P-loop containing nucleotide triphosphate hydrolases"/>
    <property type="match status" value="1"/>
</dbReference>
<keyword evidence="2" id="KW-0547">Nucleotide-binding</keyword>
<proteinExistence type="predicted"/>
<dbReference type="InterPro" id="IPR017871">
    <property type="entry name" value="ABC_transporter-like_CS"/>
</dbReference>
<accession>A0A285N406</accession>
<dbReference type="InterPro" id="IPR003593">
    <property type="entry name" value="AAA+_ATPase"/>
</dbReference>
<dbReference type="InterPro" id="IPR003439">
    <property type="entry name" value="ABC_transporter-like_ATP-bd"/>
</dbReference>
<reference evidence="6" key="1">
    <citation type="submission" date="2017-09" db="EMBL/GenBank/DDBJ databases">
        <authorList>
            <person name="Varghese N."/>
            <person name="Submissions S."/>
        </authorList>
    </citation>
    <scope>NUCLEOTIDE SEQUENCE [LARGE SCALE GENOMIC DNA]</scope>
    <source>
        <strain evidence="6">CGMCC 1.8913</strain>
    </source>
</reference>
<dbReference type="PROSITE" id="PS00211">
    <property type="entry name" value="ABC_TRANSPORTER_1"/>
    <property type="match status" value="1"/>
</dbReference>
<dbReference type="SUPFAM" id="SSF52540">
    <property type="entry name" value="P-loop containing nucleoside triphosphate hydrolases"/>
    <property type="match status" value="1"/>
</dbReference>
<evidence type="ECO:0000259" key="4">
    <source>
        <dbReference type="PROSITE" id="PS50893"/>
    </source>
</evidence>
<dbReference type="SMART" id="SM00382">
    <property type="entry name" value="AAA"/>
    <property type="match status" value="1"/>
</dbReference>
<keyword evidence="3 5" id="KW-0067">ATP-binding</keyword>
<evidence type="ECO:0000256" key="1">
    <source>
        <dbReference type="ARBA" id="ARBA00022448"/>
    </source>
</evidence>
<sequence>MIQAAHLKKTFREKIIFDDFSLTVNDGEFLSITGESGRGKTTLINLLSFLEKPDSGDIEYDGLKNPNLKQIMLLRRNEFGYLFQDYSLINNETVEKNILLAIAYRKISNKKELIQNILAKVGLSGYEKKRVYTLSGGQQQRVALARVIAKDCKYIFADEPTGNLDIKNRDAIFQLLQDMNKEGKTIIMVTHDLEIAKATSTQLEI</sequence>
<dbReference type="RefSeq" id="WP_097038271.1">
    <property type="nucleotide sequence ID" value="NZ_OBEK01000001.1"/>
</dbReference>
<dbReference type="PANTHER" id="PTHR42781:SF9">
    <property type="entry name" value="AMINO ACID ABC TRANSPORTER, ATP-BINDING PROTEIN-RELATED"/>
    <property type="match status" value="1"/>
</dbReference>